<name>B4RED5_PHEZH</name>
<evidence type="ECO:0000259" key="5">
    <source>
        <dbReference type="PROSITE" id="PS50949"/>
    </source>
</evidence>
<dbReference type="PANTHER" id="PTHR44846">
    <property type="entry name" value="MANNOSYL-D-GLYCERATE TRANSPORT/METABOLISM SYSTEM REPRESSOR MNGR-RELATED"/>
    <property type="match status" value="1"/>
</dbReference>
<dbReference type="AlphaFoldDB" id="B4RED5"/>
<dbReference type="Gene3D" id="1.10.10.10">
    <property type="entry name" value="Winged helix-like DNA-binding domain superfamily/Winged helix DNA-binding domain"/>
    <property type="match status" value="1"/>
</dbReference>
<dbReference type="InterPro" id="IPR000524">
    <property type="entry name" value="Tscrpt_reg_HTH_GntR"/>
</dbReference>
<keyword evidence="7" id="KW-1185">Reference proteome</keyword>
<evidence type="ECO:0000313" key="6">
    <source>
        <dbReference type="EMBL" id="ACG76877.1"/>
    </source>
</evidence>
<dbReference type="OrthoDB" id="9808698at2"/>
<evidence type="ECO:0000256" key="2">
    <source>
        <dbReference type="ARBA" id="ARBA00023125"/>
    </source>
</evidence>
<dbReference type="GO" id="GO:0003677">
    <property type="term" value="F:DNA binding"/>
    <property type="evidence" value="ECO:0007669"/>
    <property type="project" value="UniProtKB-UniRule"/>
</dbReference>
<reference evidence="6 7" key="1">
    <citation type="journal article" date="2008" name="BMC Genomics">
        <title>Complete genome of Phenylobacterium zucineum - a novel facultative intracellular bacterium isolated from human erythroleukemia cell line K562.</title>
        <authorList>
            <person name="Luo Y."/>
            <person name="Xu X."/>
            <person name="Ding Z."/>
            <person name="Liu Z."/>
            <person name="Zhang B."/>
            <person name="Yan Z."/>
            <person name="Sun J."/>
            <person name="Hu S."/>
            <person name="Hu X."/>
        </authorList>
    </citation>
    <scope>NUCLEOTIDE SEQUENCE [LARGE SCALE GENOMIC DNA]</scope>
    <source>
        <strain evidence="6 7">HLK1</strain>
    </source>
</reference>
<dbReference type="InterPro" id="IPR028978">
    <property type="entry name" value="Chorismate_lyase_/UTRA_dom_sf"/>
</dbReference>
<dbReference type="HOGENOM" id="CLU_063236_0_2_5"/>
<proteinExistence type="predicted"/>
<dbReference type="PROSITE" id="PS50949">
    <property type="entry name" value="HTH_GNTR"/>
    <property type="match status" value="1"/>
</dbReference>
<dbReference type="CDD" id="cd07377">
    <property type="entry name" value="WHTH_GntR"/>
    <property type="match status" value="1"/>
</dbReference>
<dbReference type="Pfam" id="PF00392">
    <property type="entry name" value="GntR"/>
    <property type="match status" value="1"/>
</dbReference>
<dbReference type="Proteomes" id="UP000001868">
    <property type="component" value="Chromosome"/>
</dbReference>
<evidence type="ECO:0000256" key="3">
    <source>
        <dbReference type="ARBA" id="ARBA00023163"/>
    </source>
</evidence>
<dbReference type="InterPro" id="IPR010248">
    <property type="entry name" value="His_ut_repres"/>
</dbReference>
<dbReference type="KEGG" id="pzu:PHZ_c0463"/>
<dbReference type="InterPro" id="IPR036388">
    <property type="entry name" value="WH-like_DNA-bd_sf"/>
</dbReference>
<dbReference type="Pfam" id="PF07702">
    <property type="entry name" value="UTRA"/>
    <property type="match status" value="1"/>
</dbReference>
<dbReference type="InterPro" id="IPR011663">
    <property type="entry name" value="UTRA"/>
</dbReference>
<dbReference type="NCBIfam" id="TIGR02018">
    <property type="entry name" value="his_ut_repres"/>
    <property type="match status" value="1"/>
</dbReference>
<protein>
    <recommendedName>
        <fullName evidence="4">Histidine utilization repressor</fullName>
    </recommendedName>
</protein>
<accession>B4RED5</accession>
<dbReference type="eggNOG" id="COG2188">
    <property type="taxonomic scope" value="Bacteria"/>
</dbReference>
<keyword evidence="1" id="KW-0805">Transcription regulation</keyword>
<dbReference type="RefSeq" id="WP_012521025.1">
    <property type="nucleotide sequence ID" value="NC_011144.1"/>
</dbReference>
<evidence type="ECO:0000256" key="4">
    <source>
        <dbReference type="NCBIfam" id="TIGR02018"/>
    </source>
</evidence>
<dbReference type="SMART" id="SM00345">
    <property type="entry name" value="HTH_GNTR"/>
    <property type="match status" value="1"/>
</dbReference>
<dbReference type="InterPro" id="IPR036390">
    <property type="entry name" value="WH_DNA-bd_sf"/>
</dbReference>
<dbReference type="GO" id="GO:0045892">
    <property type="term" value="P:negative regulation of DNA-templated transcription"/>
    <property type="evidence" value="ECO:0007669"/>
    <property type="project" value="UniProtKB-UniRule"/>
</dbReference>
<evidence type="ECO:0000313" key="7">
    <source>
        <dbReference type="Proteomes" id="UP000001868"/>
    </source>
</evidence>
<dbReference type="PRINTS" id="PR00035">
    <property type="entry name" value="HTHGNTR"/>
</dbReference>
<dbReference type="EMBL" id="CP000747">
    <property type="protein sequence ID" value="ACG76877.1"/>
    <property type="molecule type" value="Genomic_DNA"/>
</dbReference>
<evidence type="ECO:0000256" key="1">
    <source>
        <dbReference type="ARBA" id="ARBA00023015"/>
    </source>
</evidence>
<dbReference type="SUPFAM" id="SSF64288">
    <property type="entry name" value="Chorismate lyase-like"/>
    <property type="match status" value="1"/>
</dbReference>
<sequence>MSRLDATLHRRIRADVQEKILSGAWPPGRRIPAEHELMAEYGCSRMTVNKALGPLADAGLIVRRRRAGTFVARPKIHSAVLDIPDIAAEVTGRGETYGYELLSRTARGAKEAEAEALDLGPGDPVLALRCLHRAAGRPFALEERVVNLTAAPEARLVDFAGTPPGGWLLSHVPWTEAEHRISARNAGRTVAKALAIPAGTACLVLERRTWRGADRITDVRLTFPGEAYDLIARFTPSRG</sequence>
<dbReference type="PANTHER" id="PTHR44846:SF16">
    <property type="entry name" value="TRANSCRIPTIONAL REGULATOR PHNF-RELATED"/>
    <property type="match status" value="1"/>
</dbReference>
<dbReference type="FunFam" id="1.10.10.10:FF:000079">
    <property type="entry name" value="GntR family transcriptional regulator"/>
    <property type="match status" value="1"/>
</dbReference>
<dbReference type="GO" id="GO:0006547">
    <property type="term" value="P:L-histidine metabolic process"/>
    <property type="evidence" value="ECO:0007669"/>
    <property type="project" value="UniProtKB-UniRule"/>
</dbReference>
<dbReference type="Gene3D" id="3.40.1410.10">
    <property type="entry name" value="Chorismate lyase-like"/>
    <property type="match status" value="1"/>
</dbReference>
<dbReference type="STRING" id="450851.PHZ_c0463"/>
<dbReference type="GO" id="GO:0003700">
    <property type="term" value="F:DNA-binding transcription factor activity"/>
    <property type="evidence" value="ECO:0007669"/>
    <property type="project" value="UniProtKB-UniRule"/>
</dbReference>
<keyword evidence="3" id="KW-0804">Transcription</keyword>
<keyword evidence="2" id="KW-0238">DNA-binding</keyword>
<dbReference type="InterPro" id="IPR050679">
    <property type="entry name" value="Bact_HTH_transcr_reg"/>
</dbReference>
<gene>
    <name evidence="6" type="ordered locus">PHZ_c0463</name>
</gene>
<organism evidence="6 7">
    <name type="scientific">Phenylobacterium zucineum (strain HLK1)</name>
    <dbReference type="NCBI Taxonomy" id="450851"/>
    <lineage>
        <taxon>Bacteria</taxon>
        <taxon>Pseudomonadati</taxon>
        <taxon>Pseudomonadota</taxon>
        <taxon>Alphaproteobacteria</taxon>
        <taxon>Caulobacterales</taxon>
        <taxon>Caulobacteraceae</taxon>
        <taxon>Phenylobacterium</taxon>
    </lineage>
</organism>
<feature type="domain" description="HTH gntR-type" evidence="5">
    <location>
        <begin position="6"/>
        <end position="74"/>
    </location>
</feature>
<dbReference type="SMART" id="SM00866">
    <property type="entry name" value="UTRA"/>
    <property type="match status" value="1"/>
</dbReference>
<dbReference type="SUPFAM" id="SSF46785">
    <property type="entry name" value="Winged helix' DNA-binding domain"/>
    <property type="match status" value="1"/>
</dbReference>